<dbReference type="PANTHER" id="PTHR11575:SF24">
    <property type="entry name" value="5'-NUCLEOTIDASE"/>
    <property type="match status" value="1"/>
</dbReference>
<sequence>MRLYFIFCELLLLIFSAQDTYAIDASSLRIIHTNDIHAHYSSFNKYGGDCSNEDKVNGGCYGGAARLVTIVNQLRSGHPNTLLFDAGDQAQGTLFYTVGKFNTTIKVMNQLKYDAMCLGNHEFDDGPDFLAGFLEKLSFPAVSANIDTTKNANLARALKPYIVINKYKLGVIGYITNTTDSISNAGPTVSFTDAASAVNKYVDELRGMGIKRIIAVSHNGYHEDIDVAARTRGLDIIVGGHSHTYLSLDSSEPGAGGPYPTKVKNTENKDTFVVQAKAWGEYVGYVDVEFNDDGSVKALAGEPIHMTESIPEDAEMAANVQRWRQPFEKYGDTVVGNITASLTNSGCKERECGIGDLTADAMLWSFSKIAHADIAFINGGGIRAGIRAGTVMVKDLLLVFPFGDSLVTFDIAGKDLEQVIKGVYQGKNIKSNKPVGSTLQVASMRIKYKSTSTGNRAVKSIEIANKSGWMLVDPNKVYKAVTVEYIAKGGDNIIYPAIEAPSLEKVEEAVEKYFKQFSPINPALAGRLVDGANSSA</sequence>
<evidence type="ECO:0008006" key="11">
    <source>
        <dbReference type="Google" id="ProtNLM"/>
    </source>
</evidence>
<evidence type="ECO:0000313" key="10">
    <source>
        <dbReference type="Proteomes" id="UP001151518"/>
    </source>
</evidence>
<dbReference type="Gene3D" id="3.60.21.10">
    <property type="match status" value="1"/>
</dbReference>
<reference evidence="9" key="1">
    <citation type="submission" date="2022-07" db="EMBL/GenBank/DDBJ databases">
        <title>Phylogenomic reconstructions and comparative analyses of Kickxellomycotina fungi.</title>
        <authorList>
            <person name="Reynolds N.K."/>
            <person name="Stajich J.E."/>
            <person name="Barry K."/>
            <person name="Grigoriev I.V."/>
            <person name="Crous P."/>
            <person name="Smith M.E."/>
        </authorList>
    </citation>
    <scope>NUCLEOTIDE SEQUENCE</scope>
    <source>
        <strain evidence="9">NRRL 3115</strain>
    </source>
</reference>
<organism evidence="9 10">
    <name type="scientific">Coemansia spiralis</name>
    <dbReference type="NCBI Taxonomy" id="417178"/>
    <lineage>
        <taxon>Eukaryota</taxon>
        <taxon>Fungi</taxon>
        <taxon>Fungi incertae sedis</taxon>
        <taxon>Zoopagomycota</taxon>
        <taxon>Kickxellomycotina</taxon>
        <taxon>Kickxellomycetes</taxon>
        <taxon>Kickxellales</taxon>
        <taxon>Kickxellaceae</taxon>
        <taxon>Coemansia</taxon>
    </lineage>
</organism>
<keyword evidence="2" id="KW-0479">Metal-binding</keyword>
<evidence type="ECO:0000256" key="6">
    <source>
        <dbReference type="RuleBase" id="RU362119"/>
    </source>
</evidence>
<dbReference type="OrthoDB" id="10252235at2759"/>
<dbReference type="EMBL" id="JANBTW010000030">
    <property type="protein sequence ID" value="KAJ2677653.1"/>
    <property type="molecule type" value="Genomic_DNA"/>
</dbReference>
<comment type="similarity">
    <text evidence="1 6">Belongs to the 5'-nucleotidase family.</text>
</comment>
<proteinExistence type="inferred from homology"/>
<dbReference type="PRINTS" id="PR01607">
    <property type="entry name" value="APYRASEFAMLY"/>
</dbReference>
<keyword evidence="3 6" id="KW-0732">Signal</keyword>
<dbReference type="InterPro" id="IPR004843">
    <property type="entry name" value="Calcineurin-like_PHP"/>
</dbReference>
<dbReference type="SUPFAM" id="SSF56300">
    <property type="entry name" value="Metallo-dependent phosphatases"/>
    <property type="match status" value="1"/>
</dbReference>
<keyword evidence="4 6" id="KW-0547">Nucleotide-binding</keyword>
<dbReference type="FunFam" id="3.60.21.10:FF:000020">
    <property type="entry name" value="NT5E isoform 4"/>
    <property type="match status" value="1"/>
</dbReference>
<feature type="domain" description="Calcineurin-like phosphoesterase" evidence="7">
    <location>
        <begin position="28"/>
        <end position="245"/>
    </location>
</feature>
<feature type="domain" description="5'-Nucleotidase C-terminal" evidence="8">
    <location>
        <begin position="334"/>
        <end position="495"/>
    </location>
</feature>
<evidence type="ECO:0000313" key="9">
    <source>
        <dbReference type="EMBL" id="KAJ2677653.1"/>
    </source>
</evidence>
<evidence type="ECO:0000259" key="8">
    <source>
        <dbReference type="Pfam" id="PF02872"/>
    </source>
</evidence>
<keyword evidence="5 6" id="KW-0378">Hydrolase</keyword>
<dbReference type="InterPro" id="IPR006146">
    <property type="entry name" value="5'-Nucleotdase_CS"/>
</dbReference>
<feature type="signal peptide" evidence="6">
    <location>
        <begin position="1"/>
        <end position="22"/>
    </location>
</feature>
<evidence type="ECO:0000256" key="4">
    <source>
        <dbReference type="ARBA" id="ARBA00022741"/>
    </source>
</evidence>
<dbReference type="InterPro" id="IPR036907">
    <property type="entry name" value="5'-Nucleotdase_C_sf"/>
</dbReference>
<dbReference type="SUPFAM" id="SSF55816">
    <property type="entry name" value="5'-nucleotidase (syn. UDP-sugar hydrolase), C-terminal domain"/>
    <property type="match status" value="1"/>
</dbReference>
<gene>
    <name evidence="9" type="ORF">GGI25_003043</name>
</gene>
<dbReference type="InterPro" id="IPR006179">
    <property type="entry name" value="5_nucleotidase/apyrase"/>
</dbReference>
<dbReference type="GO" id="GO:0046872">
    <property type="term" value="F:metal ion binding"/>
    <property type="evidence" value="ECO:0007669"/>
    <property type="project" value="UniProtKB-KW"/>
</dbReference>
<dbReference type="AlphaFoldDB" id="A0A9W8G2W1"/>
<dbReference type="Gene3D" id="3.90.780.10">
    <property type="entry name" value="5'-Nucleotidase, C-terminal domain"/>
    <property type="match status" value="1"/>
</dbReference>
<feature type="chain" id="PRO_5041012661" description="5'-nucleotidase" evidence="6">
    <location>
        <begin position="23"/>
        <end position="536"/>
    </location>
</feature>
<evidence type="ECO:0000259" key="7">
    <source>
        <dbReference type="Pfam" id="PF00149"/>
    </source>
</evidence>
<evidence type="ECO:0000256" key="1">
    <source>
        <dbReference type="ARBA" id="ARBA00006654"/>
    </source>
</evidence>
<dbReference type="CDD" id="cd07409">
    <property type="entry name" value="MPP_CD73_N"/>
    <property type="match status" value="1"/>
</dbReference>
<dbReference type="Pfam" id="PF02872">
    <property type="entry name" value="5_nucleotid_C"/>
    <property type="match status" value="1"/>
</dbReference>
<dbReference type="PROSITE" id="PS00786">
    <property type="entry name" value="5_NUCLEOTIDASE_2"/>
    <property type="match status" value="1"/>
</dbReference>
<dbReference type="InterPro" id="IPR029052">
    <property type="entry name" value="Metallo-depent_PP-like"/>
</dbReference>
<dbReference type="GO" id="GO:0009166">
    <property type="term" value="P:nucleotide catabolic process"/>
    <property type="evidence" value="ECO:0007669"/>
    <property type="project" value="InterPro"/>
</dbReference>
<dbReference type="GO" id="GO:0016788">
    <property type="term" value="F:hydrolase activity, acting on ester bonds"/>
    <property type="evidence" value="ECO:0007669"/>
    <property type="project" value="InterPro"/>
</dbReference>
<accession>A0A9W8G2W1</accession>
<evidence type="ECO:0000256" key="3">
    <source>
        <dbReference type="ARBA" id="ARBA00022729"/>
    </source>
</evidence>
<comment type="caution">
    <text evidence="9">The sequence shown here is derived from an EMBL/GenBank/DDBJ whole genome shotgun (WGS) entry which is preliminary data.</text>
</comment>
<name>A0A9W8G2W1_9FUNG</name>
<evidence type="ECO:0000256" key="2">
    <source>
        <dbReference type="ARBA" id="ARBA00022723"/>
    </source>
</evidence>
<dbReference type="InterPro" id="IPR008334">
    <property type="entry name" value="5'-Nucleotdase_C"/>
</dbReference>
<evidence type="ECO:0000256" key="5">
    <source>
        <dbReference type="ARBA" id="ARBA00022801"/>
    </source>
</evidence>
<protein>
    <recommendedName>
        <fullName evidence="11">5'-nucleotidase</fullName>
    </recommendedName>
</protein>
<dbReference type="Pfam" id="PF00149">
    <property type="entry name" value="Metallophos"/>
    <property type="match status" value="1"/>
</dbReference>
<dbReference type="PANTHER" id="PTHR11575">
    <property type="entry name" value="5'-NUCLEOTIDASE-RELATED"/>
    <property type="match status" value="1"/>
</dbReference>
<dbReference type="Proteomes" id="UP001151518">
    <property type="component" value="Unassembled WGS sequence"/>
</dbReference>
<dbReference type="GO" id="GO:0000166">
    <property type="term" value="F:nucleotide binding"/>
    <property type="evidence" value="ECO:0007669"/>
    <property type="project" value="UniProtKB-KW"/>
</dbReference>